<dbReference type="AlphaFoldDB" id="A0AAD9ZYV9"/>
<dbReference type="Proteomes" id="UP001281410">
    <property type="component" value="Unassembled WGS sequence"/>
</dbReference>
<proteinExistence type="predicted"/>
<reference evidence="1" key="1">
    <citation type="journal article" date="2023" name="Plant J.">
        <title>Genome sequences and population genomics provide insights into the demographic history, inbreeding, and mutation load of two 'living fossil' tree species of Dipteronia.</title>
        <authorList>
            <person name="Feng Y."/>
            <person name="Comes H.P."/>
            <person name="Chen J."/>
            <person name="Zhu S."/>
            <person name="Lu R."/>
            <person name="Zhang X."/>
            <person name="Li P."/>
            <person name="Qiu J."/>
            <person name="Olsen K.M."/>
            <person name="Qiu Y."/>
        </authorList>
    </citation>
    <scope>NUCLEOTIDE SEQUENCE</scope>
    <source>
        <strain evidence="1">NBL</strain>
    </source>
</reference>
<comment type="caution">
    <text evidence="1">The sequence shown here is derived from an EMBL/GenBank/DDBJ whole genome shotgun (WGS) entry which is preliminary data.</text>
</comment>
<evidence type="ECO:0000313" key="1">
    <source>
        <dbReference type="EMBL" id="KAK3195727.1"/>
    </source>
</evidence>
<accession>A0AAD9ZYV9</accession>
<gene>
    <name evidence="1" type="ORF">Dsin_027037</name>
</gene>
<sequence length="102" mass="11335">MNLYSLMGQASTLPRFPDSIRRNQPEADLCGHVKGFGHIIGLVLMFSATSVSGCDVPWYVSGSKEMEGGGVVKDRSFCHGRISSRIIFSRESDRQTEHRKNC</sequence>
<keyword evidence="2" id="KW-1185">Reference proteome</keyword>
<protein>
    <submittedName>
        <fullName evidence="1">Uncharacterized protein</fullName>
    </submittedName>
</protein>
<evidence type="ECO:0000313" key="2">
    <source>
        <dbReference type="Proteomes" id="UP001281410"/>
    </source>
</evidence>
<dbReference type="EMBL" id="JANJYJ010000008">
    <property type="protein sequence ID" value="KAK3195727.1"/>
    <property type="molecule type" value="Genomic_DNA"/>
</dbReference>
<organism evidence="1 2">
    <name type="scientific">Dipteronia sinensis</name>
    <dbReference type="NCBI Taxonomy" id="43782"/>
    <lineage>
        <taxon>Eukaryota</taxon>
        <taxon>Viridiplantae</taxon>
        <taxon>Streptophyta</taxon>
        <taxon>Embryophyta</taxon>
        <taxon>Tracheophyta</taxon>
        <taxon>Spermatophyta</taxon>
        <taxon>Magnoliopsida</taxon>
        <taxon>eudicotyledons</taxon>
        <taxon>Gunneridae</taxon>
        <taxon>Pentapetalae</taxon>
        <taxon>rosids</taxon>
        <taxon>malvids</taxon>
        <taxon>Sapindales</taxon>
        <taxon>Sapindaceae</taxon>
        <taxon>Hippocastanoideae</taxon>
        <taxon>Acereae</taxon>
        <taxon>Dipteronia</taxon>
    </lineage>
</organism>
<name>A0AAD9ZYV9_9ROSI</name>